<comment type="subcellular location">
    <subcellularLocation>
        <location evidence="9">Cell inner membrane</location>
        <topology evidence="9">Single-pass type II membrane protein</topology>
    </subcellularLocation>
    <subcellularLocation>
        <location evidence="1">Membrane</location>
    </subcellularLocation>
    <text evidence="9">Localizes to the division septum.</text>
</comment>
<dbReference type="InterPro" id="IPR045335">
    <property type="entry name" value="FtsQ_C_sf"/>
</dbReference>
<name>M2S9S0_9SPHN</name>
<keyword evidence="6 9" id="KW-1133">Transmembrane helix</keyword>
<dbReference type="InterPro" id="IPR005548">
    <property type="entry name" value="Cell_div_FtsQ/DivIB_C"/>
</dbReference>
<evidence type="ECO:0000256" key="7">
    <source>
        <dbReference type="ARBA" id="ARBA00023136"/>
    </source>
</evidence>
<evidence type="ECO:0000256" key="3">
    <source>
        <dbReference type="ARBA" id="ARBA00022519"/>
    </source>
</evidence>
<dbReference type="InterPro" id="IPR034746">
    <property type="entry name" value="POTRA"/>
</dbReference>
<organism evidence="12 13">
    <name type="scientific">Pacificimonas flava</name>
    <dbReference type="NCBI Taxonomy" id="1234595"/>
    <lineage>
        <taxon>Bacteria</taxon>
        <taxon>Pseudomonadati</taxon>
        <taxon>Pseudomonadota</taxon>
        <taxon>Alphaproteobacteria</taxon>
        <taxon>Sphingomonadales</taxon>
        <taxon>Sphingosinicellaceae</taxon>
        <taxon>Pacificimonas</taxon>
    </lineage>
</organism>
<evidence type="ECO:0000256" key="9">
    <source>
        <dbReference type="HAMAP-Rule" id="MF_00911"/>
    </source>
</evidence>
<dbReference type="Pfam" id="PF08478">
    <property type="entry name" value="POTRA_1"/>
    <property type="match status" value="1"/>
</dbReference>
<feature type="region of interest" description="Disordered" evidence="10">
    <location>
        <begin position="1"/>
        <end position="30"/>
    </location>
</feature>
<dbReference type="PANTHER" id="PTHR35851:SF1">
    <property type="entry name" value="CELL DIVISION PROTEIN FTSQ"/>
    <property type="match status" value="1"/>
</dbReference>
<comment type="function">
    <text evidence="9">Essential cell division protein.</text>
</comment>
<evidence type="ECO:0000256" key="1">
    <source>
        <dbReference type="ARBA" id="ARBA00004370"/>
    </source>
</evidence>
<evidence type="ECO:0000259" key="11">
    <source>
        <dbReference type="PROSITE" id="PS51779"/>
    </source>
</evidence>
<keyword evidence="5 9" id="KW-0812">Transmembrane</keyword>
<keyword evidence="13" id="KW-1185">Reference proteome</keyword>
<evidence type="ECO:0000256" key="4">
    <source>
        <dbReference type="ARBA" id="ARBA00022618"/>
    </source>
</evidence>
<keyword evidence="2 9" id="KW-1003">Cell membrane</keyword>
<dbReference type="Gene3D" id="3.40.50.11690">
    <property type="entry name" value="Cell division protein FtsQ/DivIB"/>
    <property type="match status" value="1"/>
</dbReference>
<dbReference type="EMBL" id="AMRV01000009">
    <property type="protein sequence ID" value="EMD82130.1"/>
    <property type="molecule type" value="Genomic_DNA"/>
</dbReference>
<evidence type="ECO:0000256" key="10">
    <source>
        <dbReference type="SAM" id="MobiDB-lite"/>
    </source>
</evidence>
<dbReference type="HAMAP" id="MF_00911">
    <property type="entry name" value="FtsQ_subfam"/>
    <property type="match status" value="1"/>
</dbReference>
<keyword evidence="3 9" id="KW-0997">Cell inner membrane</keyword>
<comment type="caution">
    <text evidence="12">The sequence shown here is derived from an EMBL/GenBank/DDBJ whole genome shotgun (WGS) entry which is preliminary data.</text>
</comment>
<reference evidence="12 13" key="1">
    <citation type="journal article" date="2013" name="Genome Announc.">
        <title>Draft Genome Sequence of Strain JLT2015T, Belonging to the Family Sphingomonadaceae of the Alphaproteobacteria.</title>
        <authorList>
            <person name="Tang K."/>
            <person name="Liu K."/>
            <person name="Li S."/>
            <person name="Jiao N."/>
        </authorList>
    </citation>
    <scope>NUCLEOTIDE SEQUENCE [LARGE SCALE GENOMIC DNA]</scope>
    <source>
        <strain evidence="12 13">JLT2015</strain>
    </source>
</reference>
<gene>
    <name evidence="9" type="primary">ftsQ</name>
    <name evidence="12" type="ORF">C725_2416</name>
</gene>
<dbReference type="GO" id="GO:0005886">
    <property type="term" value="C:plasma membrane"/>
    <property type="evidence" value="ECO:0007669"/>
    <property type="project" value="UniProtKB-SubCell"/>
</dbReference>
<dbReference type="GO" id="GO:0043093">
    <property type="term" value="P:FtsZ-dependent cytokinesis"/>
    <property type="evidence" value="ECO:0007669"/>
    <property type="project" value="UniProtKB-UniRule"/>
</dbReference>
<accession>M2S9S0</accession>
<sequence>MSDRVVLKRGQGRPSRAPKRKAPARRKAAGARTEAAARTLGLTIISVAAAVLTVGAAWLYDLPGKLWLAAANVVAGAGFEVRDVEVTGTRYMARLPLYTAALDGASDSMLLVDLDDVKRRLENLPWVAEASVARVLPDRLLIDVTEREPAAIWQNNGEHYLIDAGGRVITRQGMQRFAGLPLIVDEGANRQASELLALLGDYPAVADQLRAATWRGERRWDLTLDSGETILLPEGDANARRALDSFLRLDRESSLTGRGFASLDFRVPGQMAVRVSKEPGAGLELLKGTEI</sequence>
<protein>
    <recommendedName>
        <fullName evidence="9">Cell division protein FtsQ</fullName>
    </recommendedName>
</protein>
<proteinExistence type="inferred from homology"/>
<evidence type="ECO:0000256" key="5">
    <source>
        <dbReference type="ARBA" id="ARBA00022692"/>
    </source>
</evidence>
<evidence type="ECO:0000256" key="2">
    <source>
        <dbReference type="ARBA" id="ARBA00022475"/>
    </source>
</evidence>
<dbReference type="AlphaFoldDB" id="M2S9S0"/>
<feature type="compositionally biased region" description="Basic residues" evidence="10">
    <location>
        <begin position="16"/>
        <end position="29"/>
    </location>
</feature>
<dbReference type="InterPro" id="IPR026579">
    <property type="entry name" value="FtsQ"/>
</dbReference>
<evidence type="ECO:0000256" key="6">
    <source>
        <dbReference type="ARBA" id="ARBA00022989"/>
    </source>
</evidence>
<feature type="domain" description="POTRA" evidence="11">
    <location>
        <begin position="79"/>
        <end position="147"/>
    </location>
</feature>
<keyword evidence="7 9" id="KW-0472">Membrane</keyword>
<dbReference type="GO" id="GO:0032153">
    <property type="term" value="C:cell division site"/>
    <property type="evidence" value="ECO:0007669"/>
    <property type="project" value="UniProtKB-UniRule"/>
</dbReference>
<comment type="similarity">
    <text evidence="9">Belongs to the FtsQ/DivIB family. FtsQ subfamily.</text>
</comment>
<evidence type="ECO:0000313" key="13">
    <source>
        <dbReference type="Proteomes" id="UP000011717"/>
    </source>
</evidence>
<evidence type="ECO:0000256" key="8">
    <source>
        <dbReference type="ARBA" id="ARBA00023306"/>
    </source>
</evidence>
<keyword evidence="8 9" id="KW-0131">Cell cycle</keyword>
<feature type="transmembrane region" description="Helical" evidence="9">
    <location>
        <begin position="35"/>
        <end position="60"/>
    </location>
</feature>
<evidence type="ECO:0000313" key="12">
    <source>
        <dbReference type="EMBL" id="EMD82130.1"/>
    </source>
</evidence>
<dbReference type="PROSITE" id="PS51779">
    <property type="entry name" value="POTRA"/>
    <property type="match status" value="1"/>
</dbReference>
<dbReference type="OrthoDB" id="9783091at2"/>
<dbReference type="PANTHER" id="PTHR35851">
    <property type="entry name" value="CELL DIVISION PROTEIN FTSQ"/>
    <property type="match status" value="1"/>
</dbReference>
<dbReference type="InterPro" id="IPR013685">
    <property type="entry name" value="POTRA_FtsQ_type"/>
</dbReference>
<dbReference type="Proteomes" id="UP000011717">
    <property type="component" value="Unassembled WGS sequence"/>
</dbReference>
<dbReference type="GO" id="GO:0090529">
    <property type="term" value="P:cell septum assembly"/>
    <property type="evidence" value="ECO:0007669"/>
    <property type="project" value="InterPro"/>
</dbReference>
<dbReference type="Pfam" id="PF03799">
    <property type="entry name" value="FtsQ_DivIB_C"/>
    <property type="match status" value="1"/>
</dbReference>
<dbReference type="Gene3D" id="3.10.20.310">
    <property type="entry name" value="membrane protein fhac"/>
    <property type="match status" value="1"/>
</dbReference>
<dbReference type="RefSeq" id="WP_008603246.1">
    <property type="nucleotide sequence ID" value="NZ_AMRV01000009.1"/>
</dbReference>
<keyword evidence="4 9" id="KW-0132">Cell division</keyword>